<protein>
    <recommendedName>
        <fullName evidence="12">ATP-dependent DNA helicase PIF1</fullName>
        <ecNumber evidence="12">5.6.2.3</ecNumber>
    </recommendedName>
    <alternativeName>
        <fullName evidence="12">DNA 5'-3' helicase PIF1</fullName>
    </alternativeName>
    <alternativeName>
        <fullName evidence="12">DNA repair and recombination helicase PIF1</fullName>
    </alternativeName>
</protein>
<feature type="compositionally biased region" description="Basic residues" evidence="13">
    <location>
        <begin position="577"/>
        <end position="591"/>
    </location>
</feature>
<evidence type="ECO:0000256" key="7">
    <source>
        <dbReference type="ARBA" id="ARBA00023128"/>
    </source>
</evidence>
<keyword evidence="2 12" id="KW-0227">DNA damage</keyword>
<dbReference type="PANTHER" id="PTHR47642:SF5">
    <property type="entry name" value="ATP-DEPENDENT DNA HELICASE"/>
    <property type="match status" value="1"/>
</dbReference>
<keyword evidence="11 12" id="KW-0539">Nucleus</keyword>
<comment type="similarity">
    <text evidence="12">Belongs to the helicase family. PIF1 subfamily.</text>
</comment>
<reference evidence="15 16" key="1">
    <citation type="submission" date="2015-09" db="EMBL/GenBank/DDBJ databases">
        <title>Host preference determinants of Valsa canker pathogens revealed by comparative genomics.</title>
        <authorList>
            <person name="Yin Z."/>
            <person name="Huang L."/>
        </authorList>
    </citation>
    <scope>NUCLEOTIDE SEQUENCE [LARGE SCALE GENOMIC DNA]</scope>
    <source>
        <strain evidence="15 16">03-1</strain>
    </source>
</reference>
<dbReference type="GO" id="GO:0016887">
    <property type="term" value="F:ATP hydrolysis activity"/>
    <property type="evidence" value="ECO:0007669"/>
    <property type="project" value="RHEA"/>
</dbReference>
<keyword evidence="4 12" id="KW-0347">Helicase</keyword>
<dbReference type="OrthoDB" id="432234at2759"/>
<dbReference type="HAMAP" id="MF_03176">
    <property type="entry name" value="PIF1"/>
    <property type="match status" value="1"/>
</dbReference>
<evidence type="ECO:0000313" key="15">
    <source>
        <dbReference type="EMBL" id="ROW04561.1"/>
    </source>
</evidence>
<dbReference type="GO" id="GO:0043139">
    <property type="term" value="F:5'-3' DNA helicase activity"/>
    <property type="evidence" value="ECO:0007669"/>
    <property type="project" value="UniProtKB-UniRule"/>
</dbReference>
<evidence type="ECO:0000313" key="16">
    <source>
        <dbReference type="Proteomes" id="UP000283895"/>
    </source>
</evidence>
<dbReference type="InterPro" id="IPR051055">
    <property type="entry name" value="PIF1_helicase"/>
</dbReference>
<sequence length="599" mass="67150">MKRPAVDSLKKPRAKKPAVRPNMTLHAFFHSRHTRTAGVDAEPVKNLKKPKAKKPANRPNMTLHSFFHSQHTPQTADAEDETPAADEEPWEEEADWVKEELTDEERVALSKEQQRILKMVVNERKNIFFTGSAGTGKSLLLREIIGALRNKYYMTPSSFAICASTGMAAQNIGGTTIHAWGAVAPGVFDLRKHLRYIRKSKPALGRWLSIEVLIIDEISMVDGRFFNLLAALSMLLRKNRLPFGGIQLVVTGDFFQLPPVTPSGKDTFFAFQSDAWKASIDTTIMLNQVFRQKDNRFVTLLNEFRRGEITPAANEAMMRLSRPLPQDDGIVPTELFSLRSEVERANALYMSALPDPTYTFTSYDWAQPERQKLLDKMMAVKKLDLKVGAQVMLVKNVSGSPTLVNGSIGKVLNFQISLGRHSGDDGTNLCPLVEFRTRLGKERLLVTREEFRAEDCEGKVLAVRLQVGGQYAAAVSDMTLMSSFHQIPLILAWAISIHKAQGQTIERVKVDLNNVFEKGQSYVALSRASSMEGLQVLGFDARKVMAHPEVIEWSKTLEQVPCNDAESADKKDVTVSRRVRSRSKADKRRRGPSPTNFKN</sequence>
<keyword evidence="6 12" id="KW-0238">DNA-binding</keyword>
<dbReference type="InterPro" id="IPR027417">
    <property type="entry name" value="P-loop_NTPase"/>
</dbReference>
<name>A0A423WMC8_9PEZI</name>
<dbReference type="GO" id="GO:0000723">
    <property type="term" value="P:telomere maintenance"/>
    <property type="evidence" value="ECO:0007669"/>
    <property type="project" value="InterPro"/>
</dbReference>
<evidence type="ECO:0000256" key="11">
    <source>
        <dbReference type="ARBA" id="ARBA00023242"/>
    </source>
</evidence>
<feature type="binding site" evidence="12">
    <location>
        <begin position="131"/>
        <end position="138"/>
    </location>
    <ligand>
        <name>ATP</name>
        <dbReference type="ChEBI" id="CHEBI:30616"/>
    </ligand>
</feature>
<evidence type="ECO:0000256" key="10">
    <source>
        <dbReference type="ARBA" id="ARBA00023235"/>
    </source>
</evidence>
<evidence type="ECO:0000256" key="2">
    <source>
        <dbReference type="ARBA" id="ARBA00022763"/>
    </source>
</evidence>
<evidence type="ECO:0000259" key="14">
    <source>
        <dbReference type="SMART" id="SM00382"/>
    </source>
</evidence>
<dbReference type="GO" id="GO:0005634">
    <property type="term" value="C:nucleus"/>
    <property type="evidence" value="ECO:0007669"/>
    <property type="project" value="UniProtKB-SubCell"/>
</dbReference>
<keyword evidence="1 12" id="KW-0547">Nucleotide-binding</keyword>
<comment type="subunit">
    <text evidence="12">Monomer.</text>
</comment>
<organism evidence="15 16">
    <name type="scientific">Cytospora schulzeri</name>
    <dbReference type="NCBI Taxonomy" id="448051"/>
    <lineage>
        <taxon>Eukaryota</taxon>
        <taxon>Fungi</taxon>
        <taxon>Dikarya</taxon>
        <taxon>Ascomycota</taxon>
        <taxon>Pezizomycotina</taxon>
        <taxon>Sordariomycetes</taxon>
        <taxon>Sordariomycetidae</taxon>
        <taxon>Diaporthales</taxon>
        <taxon>Cytosporaceae</taxon>
        <taxon>Cytospora</taxon>
    </lineage>
</organism>
<accession>A0A423WMC8</accession>
<dbReference type="STRING" id="356882.A0A423WMC8"/>
<evidence type="ECO:0000256" key="6">
    <source>
        <dbReference type="ARBA" id="ARBA00023125"/>
    </source>
</evidence>
<evidence type="ECO:0000256" key="3">
    <source>
        <dbReference type="ARBA" id="ARBA00022801"/>
    </source>
</evidence>
<evidence type="ECO:0000256" key="5">
    <source>
        <dbReference type="ARBA" id="ARBA00022840"/>
    </source>
</evidence>
<dbReference type="Proteomes" id="UP000283895">
    <property type="component" value="Unassembled WGS sequence"/>
</dbReference>
<comment type="function">
    <text evidence="12">DNA-dependent ATPase and 5'-3' DNA helicase required for the maintenance of both mitochondrial and nuclear genome stability.</text>
</comment>
<feature type="region of interest" description="Disordered" evidence="13">
    <location>
        <begin position="563"/>
        <end position="599"/>
    </location>
</feature>
<keyword evidence="8 12" id="KW-0233">DNA recombination</keyword>
<comment type="caution">
    <text evidence="15">The sequence shown here is derived from an EMBL/GenBank/DDBJ whole genome shotgun (WGS) entry which is preliminary data.</text>
</comment>
<dbReference type="Pfam" id="PF21530">
    <property type="entry name" value="Pif1_2B_dom"/>
    <property type="match status" value="1"/>
</dbReference>
<dbReference type="Gene3D" id="3.40.50.300">
    <property type="entry name" value="P-loop containing nucleotide triphosphate hydrolases"/>
    <property type="match status" value="2"/>
</dbReference>
<keyword evidence="10 12" id="KW-0413">Isomerase</keyword>
<keyword evidence="16" id="KW-1185">Reference proteome</keyword>
<evidence type="ECO:0000256" key="1">
    <source>
        <dbReference type="ARBA" id="ARBA00022741"/>
    </source>
</evidence>
<dbReference type="EC" id="5.6.2.3" evidence="12"/>
<dbReference type="EMBL" id="LKEA01000014">
    <property type="protein sequence ID" value="ROW04561.1"/>
    <property type="molecule type" value="Genomic_DNA"/>
</dbReference>
<feature type="compositionally biased region" description="Acidic residues" evidence="13">
    <location>
        <begin position="77"/>
        <end position="92"/>
    </location>
</feature>
<feature type="region of interest" description="Disordered" evidence="13">
    <location>
        <begin position="1"/>
        <end position="92"/>
    </location>
</feature>
<dbReference type="AlphaFoldDB" id="A0A423WMC8"/>
<dbReference type="PANTHER" id="PTHR47642">
    <property type="entry name" value="ATP-DEPENDENT DNA HELICASE"/>
    <property type="match status" value="1"/>
</dbReference>
<keyword evidence="9 12" id="KW-0234">DNA repair</keyword>
<comment type="cofactor">
    <cofactor evidence="12">
        <name>Mg(2+)</name>
        <dbReference type="ChEBI" id="CHEBI:18420"/>
    </cofactor>
</comment>
<proteinExistence type="inferred from homology"/>
<feature type="DNA-binding region" evidence="12">
    <location>
        <begin position="520"/>
        <end position="539"/>
    </location>
</feature>
<dbReference type="InterPro" id="IPR010285">
    <property type="entry name" value="DNA_helicase_pif1-like_DEAD"/>
</dbReference>
<dbReference type="GO" id="GO:0003677">
    <property type="term" value="F:DNA binding"/>
    <property type="evidence" value="ECO:0007669"/>
    <property type="project" value="UniProtKB-KW"/>
</dbReference>
<evidence type="ECO:0000256" key="13">
    <source>
        <dbReference type="SAM" id="MobiDB-lite"/>
    </source>
</evidence>
<dbReference type="GO" id="GO:0006281">
    <property type="term" value="P:DNA repair"/>
    <property type="evidence" value="ECO:0007669"/>
    <property type="project" value="UniProtKB-UniRule"/>
</dbReference>
<feature type="compositionally biased region" description="Basic and acidic residues" evidence="13">
    <location>
        <begin position="1"/>
        <end position="10"/>
    </location>
</feature>
<dbReference type="CDD" id="cd18809">
    <property type="entry name" value="SF1_C_RecD"/>
    <property type="match status" value="1"/>
</dbReference>
<evidence type="ECO:0000256" key="12">
    <source>
        <dbReference type="HAMAP-Rule" id="MF_03176"/>
    </source>
</evidence>
<feature type="compositionally biased region" description="Polar residues" evidence="13">
    <location>
        <begin position="59"/>
        <end position="74"/>
    </location>
</feature>
<dbReference type="SMART" id="SM00382">
    <property type="entry name" value="AAA"/>
    <property type="match status" value="1"/>
</dbReference>
<evidence type="ECO:0000256" key="4">
    <source>
        <dbReference type="ARBA" id="ARBA00022806"/>
    </source>
</evidence>
<dbReference type="CDD" id="cd18037">
    <property type="entry name" value="DEXSc_Pif1_like"/>
    <property type="match status" value="1"/>
</dbReference>
<dbReference type="InterPro" id="IPR003593">
    <property type="entry name" value="AAA+_ATPase"/>
</dbReference>
<comment type="subcellular location">
    <subcellularLocation>
        <location evidence="12">Nucleus</location>
    </subcellularLocation>
    <subcellularLocation>
        <location evidence="12">Mitochondrion</location>
    </subcellularLocation>
</comment>
<dbReference type="InterPro" id="IPR048293">
    <property type="entry name" value="PIF1_RRM3_pfh1"/>
</dbReference>
<keyword evidence="3 12" id="KW-0378">Hydrolase</keyword>
<dbReference type="Pfam" id="PF05970">
    <property type="entry name" value="PIF1"/>
    <property type="match status" value="1"/>
</dbReference>
<comment type="catalytic activity">
    <reaction evidence="12">
        <text>ATP + H2O = ADP + phosphate + H(+)</text>
        <dbReference type="Rhea" id="RHEA:13065"/>
        <dbReference type="ChEBI" id="CHEBI:15377"/>
        <dbReference type="ChEBI" id="CHEBI:15378"/>
        <dbReference type="ChEBI" id="CHEBI:30616"/>
        <dbReference type="ChEBI" id="CHEBI:43474"/>
        <dbReference type="ChEBI" id="CHEBI:456216"/>
        <dbReference type="EC" id="5.6.2.3"/>
    </reaction>
</comment>
<keyword evidence="5 12" id="KW-0067">ATP-binding</keyword>
<dbReference type="InterPro" id="IPR049163">
    <property type="entry name" value="Pif1-like_2B_dom"/>
</dbReference>
<dbReference type="GO" id="GO:0006310">
    <property type="term" value="P:DNA recombination"/>
    <property type="evidence" value="ECO:0007669"/>
    <property type="project" value="UniProtKB-UniRule"/>
</dbReference>
<feature type="domain" description="AAA+ ATPase" evidence="14">
    <location>
        <begin position="123"/>
        <end position="290"/>
    </location>
</feature>
<keyword evidence="7 12" id="KW-0496">Mitochondrion</keyword>
<dbReference type="GO" id="GO:0005524">
    <property type="term" value="F:ATP binding"/>
    <property type="evidence" value="ECO:0007669"/>
    <property type="project" value="UniProtKB-UniRule"/>
</dbReference>
<dbReference type="SUPFAM" id="SSF52540">
    <property type="entry name" value="P-loop containing nucleoside triphosphate hydrolases"/>
    <property type="match status" value="2"/>
</dbReference>
<evidence type="ECO:0000256" key="9">
    <source>
        <dbReference type="ARBA" id="ARBA00023204"/>
    </source>
</evidence>
<dbReference type="GO" id="GO:0005739">
    <property type="term" value="C:mitochondrion"/>
    <property type="evidence" value="ECO:0007669"/>
    <property type="project" value="UniProtKB-SubCell"/>
</dbReference>
<evidence type="ECO:0000256" key="8">
    <source>
        <dbReference type="ARBA" id="ARBA00023172"/>
    </source>
</evidence>
<gene>
    <name evidence="12" type="primary">PIF1</name>
    <name evidence="15" type="ORF">VMCG_04946</name>
</gene>
<feature type="compositionally biased region" description="Basic residues" evidence="13">
    <location>
        <begin position="46"/>
        <end position="56"/>
    </location>
</feature>